<sequence length="255" mass="28978">MTTEHGDDRDLGLSLRLLWTGRTRPPRGRPPALTLDQIVEAAVEVADELALTEGIEALSMRRVANRLGVGTMTLYRYVPAKSELLDLMLDRVIEAPDPTCDIDDETGWREILTEEARCYWRLCVNHPWYPYVDQSRPILGPNALRGLDRVLGLLRRTGAPDRTLMMMLAVQHDYTNGVARSHINELRAEARTGVSNEEFWAQQAPTLETVLRSGDFPTMLSMDEKTFDFTYEQLFEFGLNRLHDGFSSILDATPR</sequence>
<dbReference type="GO" id="GO:0000976">
    <property type="term" value="F:transcription cis-regulatory region binding"/>
    <property type="evidence" value="ECO:0007669"/>
    <property type="project" value="TreeGrafter"/>
</dbReference>
<protein>
    <submittedName>
        <fullName evidence="7">TetR/AcrR family transcriptional regulator</fullName>
    </submittedName>
</protein>
<evidence type="ECO:0000256" key="2">
    <source>
        <dbReference type="ARBA" id="ARBA00023015"/>
    </source>
</evidence>
<dbReference type="EMBL" id="QVNQ01000002">
    <property type="protein sequence ID" value="RFS86677.1"/>
    <property type="molecule type" value="Genomic_DNA"/>
</dbReference>
<dbReference type="Gene3D" id="1.10.357.10">
    <property type="entry name" value="Tetracycline Repressor, domain 2"/>
    <property type="match status" value="1"/>
</dbReference>
<comment type="caution">
    <text evidence="7">The sequence shown here is derived from an EMBL/GenBank/DDBJ whole genome shotgun (WGS) entry which is preliminary data.</text>
</comment>
<reference evidence="7 8" key="1">
    <citation type="submission" date="2018-08" db="EMBL/GenBank/DDBJ databases">
        <title>Actinomadura spongicola sp. nov., isolated from marine sponge Leucetta chagosensis.</title>
        <authorList>
            <person name="Li L."/>
            <person name="Lin H.W."/>
        </authorList>
    </citation>
    <scope>NUCLEOTIDE SEQUENCE [LARGE SCALE GENOMIC DNA]</scope>
    <source>
        <strain evidence="7 8">LHW52907</strain>
    </source>
</reference>
<keyword evidence="2" id="KW-0805">Transcription regulation</keyword>
<dbReference type="GO" id="GO:0003700">
    <property type="term" value="F:DNA-binding transcription factor activity"/>
    <property type="evidence" value="ECO:0007669"/>
    <property type="project" value="TreeGrafter"/>
</dbReference>
<evidence type="ECO:0000256" key="1">
    <source>
        <dbReference type="ARBA" id="ARBA00022491"/>
    </source>
</evidence>
<dbReference type="InterPro" id="IPR036271">
    <property type="entry name" value="Tet_transcr_reg_TetR-rel_C_sf"/>
</dbReference>
<dbReference type="Pfam" id="PF00440">
    <property type="entry name" value="TetR_N"/>
    <property type="match status" value="1"/>
</dbReference>
<dbReference type="GO" id="GO:0045892">
    <property type="term" value="P:negative regulation of DNA-templated transcription"/>
    <property type="evidence" value="ECO:0007669"/>
    <property type="project" value="InterPro"/>
</dbReference>
<keyword evidence="8" id="KW-1185">Reference proteome</keyword>
<gene>
    <name evidence="7" type="ORF">D0T12_06845</name>
</gene>
<dbReference type="AlphaFoldDB" id="A0A372GMQ6"/>
<feature type="DNA-binding region" description="H-T-H motif" evidence="5">
    <location>
        <begin position="59"/>
        <end position="78"/>
    </location>
</feature>
<feature type="domain" description="HTH tetR-type" evidence="6">
    <location>
        <begin position="36"/>
        <end position="96"/>
    </location>
</feature>
<keyword evidence="4" id="KW-0804">Transcription</keyword>
<dbReference type="SUPFAM" id="SSF48498">
    <property type="entry name" value="Tetracyclin repressor-like, C-terminal domain"/>
    <property type="match status" value="1"/>
</dbReference>
<organism evidence="7 8">
    <name type="scientific">Actinomadura spongiicola</name>
    <dbReference type="NCBI Taxonomy" id="2303421"/>
    <lineage>
        <taxon>Bacteria</taxon>
        <taxon>Bacillati</taxon>
        <taxon>Actinomycetota</taxon>
        <taxon>Actinomycetes</taxon>
        <taxon>Streptosporangiales</taxon>
        <taxon>Thermomonosporaceae</taxon>
        <taxon>Actinomadura</taxon>
    </lineage>
</organism>
<proteinExistence type="predicted"/>
<evidence type="ECO:0000313" key="7">
    <source>
        <dbReference type="EMBL" id="RFS86677.1"/>
    </source>
</evidence>
<dbReference type="InterPro" id="IPR004111">
    <property type="entry name" value="Repressor_TetR_C"/>
</dbReference>
<dbReference type="InterPro" id="IPR009057">
    <property type="entry name" value="Homeodomain-like_sf"/>
</dbReference>
<keyword evidence="1" id="KW-0678">Repressor</keyword>
<dbReference type="PANTHER" id="PTHR30055">
    <property type="entry name" value="HTH-TYPE TRANSCRIPTIONAL REGULATOR RUTR"/>
    <property type="match status" value="1"/>
</dbReference>
<evidence type="ECO:0000313" key="8">
    <source>
        <dbReference type="Proteomes" id="UP000262882"/>
    </source>
</evidence>
<dbReference type="PROSITE" id="PS50977">
    <property type="entry name" value="HTH_TETR_2"/>
    <property type="match status" value="1"/>
</dbReference>
<dbReference type="Gene3D" id="1.10.10.60">
    <property type="entry name" value="Homeodomain-like"/>
    <property type="match status" value="1"/>
</dbReference>
<name>A0A372GMQ6_9ACTN</name>
<evidence type="ECO:0000259" key="6">
    <source>
        <dbReference type="PROSITE" id="PS50977"/>
    </source>
</evidence>
<evidence type="ECO:0000256" key="5">
    <source>
        <dbReference type="PROSITE-ProRule" id="PRU00335"/>
    </source>
</evidence>
<dbReference type="Proteomes" id="UP000262882">
    <property type="component" value="Unassembled WGS sequence"/>
</dbReference>
<evidence type="ECO:0000256" key="3">
    <source>
        <dbReference type="ARBA" id="ARBA00023125"/>
    </source>
</evidence>
<dbReference type="InterPro" id="IPR050109">
    <property type="entry name" value="HTH-type_TetR-like_transc_reg"/>
</dbReference>
<evidence type="ECO:0000256" key="4">
    <source>
        <dbReference type="ARBA" id="ARBA00023163"/>
    </source>
</evidence>
<dbReference type="SUPFAM" id="SSF46689">
    <property type="entry name" value="Homeodomain-like"/>
    <property type="match status" value="1"/>
</dbReference>
<dbReference type="PRINTS" id="PR00400">
    <property type="entry name" value="TETREPRESSOR"/>
</dbReference>
<keyword evidence="3 5" id="KW-0238">DNA-binding</keyword>
<accession>A0A372GMQ6</accession>
<dbReference type="Pfam" id="PF02909">
    <property type="entry name" value="TetR_C_1"/>
    <property type="match status" value="1"/>
</dbReference>
<dbReference type="PANTHER" id="PTHR30055:SF151">
    <property type="entry name" value="TRANSCRIPTIONAL REGULATORY PROTEIN"/>
    <property type="match status" value="1"/>
</dbReference>
<dbReference type="GO" id="GO:0046677">
    <property type="term" value="P:response to antibiotic"/>
    <property type="evidence" value="ECO:0007669"/>
    <property type="project" value="InterPro"/>
</dbReference>
<dbReference type="OrthoDB" id="2570341at2"/>
<dbReference type="InterPro" id="IPR001647">
    <property type="entry name" value="HTH_TetR"/>
</dbReference>
<dbReference type="InterPro" id="IPR003012">
    <property type="entry name" value="Tet_transcr_reg_TetR"/>
</dbReference>